<keyword evidence="1" id="KW-0472">Membrane</keyword>
<feature type="transmembrane region" description="Helical" evidence="1">
    <location>
        <begin position="7"/>
        <end position="26"/>
    </location>
</feature>
<name>A0A098R2K5_9SPIO</name>
<feature type="transmembrane region" description="Helical" evidence="1">
    <location>
        <begin position="107"/>
        <end position="128"/>
    </location>
</feature>
<comment type="caution">
    <text evidence="3">The sequence shown here is derived from an EMBL/GenBank/DDBJ whole genome shotgun (WGS) entry which is preliminary data.</text>
</comment>
<dbReference type="GO" id="GO:0003677">
    <property type="term" value="F:DNA binding"/>
    <property type="evidence" value="ECO:0007669"/>
    <property type="project" value="InterPro"/>
</dbReference>
<feature type="domain" description="HTH luxR-type" evidence="2">
    <location>
        <begin position="183"/>
        <end position="241"/>
    </location>
</feature>
<dbReference type="SUPFAM" id="SSF46894">
    <property type="entry name" value="C-terminal effector domain of the bipartite response regulators"/>
    <property type="match status" value="1"/>
</dbReference>
<dbReference type="EMBL" id="JNUP01000003">
    <property type="protein sequence ID" value="KGE73888.1"/>
    <property type="molecule type" value="Genomic_DNA"/>
</dbReference>
<evidence type="ECO:0000256" key="1">
    <source>
        <dbReference type="SAM" id="Phobius"/>
    </source>
</evidence>
<evidence type="ECO:0000313" key="4">
    <source>
        <dbReference type="Proteomes" id="UP000029692"/>
    </source>
</evidence>
<dbReference type="AlphaFoldDB" id="A0A098R2K5"/>
<keyword evidence="1" id="KW-0812">Transmembrane</keyword>
<reference evidence="3 4" key="1">
    <citation type="submission" date="2014-05" db="EMBL/GenBank/DDBJ databases">
        <title>De novo Genome Sequence of Spirocheata sp.</title>
        <authorList>
            <person name="Shivani Y."/>
            <person name="Subhash Y."/>
            <person name="Tushar L."/>
            <person name="Sasikala C."/>
            <person name="Ramana C.V."/>
        </authorList>
    </citation>
    <scope>NUCLEOTIDE SEQUENCE [LARGE SCALE GENOMIC DNA]</scope>
    <source>
        <strain evidence="3 4">JC230</strain>
    </source>
</reference>
<proteinExistence type="predicted"/>
<dbReference type="InterPro" id="IPR016032">
    <property type="entry name" value="Sig_transdc_resp-reg_C-effctor"/>
</dbReference>
<dbReference type="SMART" id="SM00421">
    <property type="entry name" value="HTH_LUXR"/>
    <property type="match status" value="1"/>
</dbReference>
<dbReference type="InterPro" id="IPR000792">
    <property type="entry name" value="Tscrpt_reg_LuxR_C"/>
</dbReference>
<keyword evidence="4" id="KW-1185">Reference proteome</keyword>
<gene>
    <name evidence="3" type="ORF">DC28_01415</name>
</gene>
<evidence type="ECO:0000259" key="2">
    <source>
        <dbReference type="SMART" id="SM00421"/>
    </source>
</evidence>
<organism evidence="3 4">
    <name type="scientific">Spirochaeta lutea</name>
    <dbReference type="NCBI Taxonomy" id="1480694"/>
    <lineage>
        <taxon>Bacteria</taxon>
        <taxon>Pseudomonadati</taxon>
        <taxon>Spirochaetota</taxon>
        <taxon>Spirochaetia</taxon>
        <taxon>Spirochaetales</taxon>
        <taxon>Spirochaetaceae</taxon>
        <taxon>Spirochaeta</taxon>
    </lineage>
</organism>
<dbReference type="Gene3D" id="1.10.10.10">
    <property type="entry name" value="Winged helix-like DNA-binding domain superfamily/Winged helix DNA-binding domain"/>
    <property type="match status" value="1"/>
</dbReference>
<feature type="transmembrane region" description="Helical" evidence="1">
    <location>
        <begin position="59"/>
        <end position="77"/>
    </location>
</feature>
<feature type="transmembrane region" description="Helical" evidence="1">
    <location>
        <begin position="32"/>
        <end position="52"/>
    </location>
</feature>
<dbReference type="CDD" id="cd06170">
    <property type="entry name" value="LuxR_C_like"/>
    <property type="match status" value="1"/>
</dbReference>
<evidence type="ECO:0000313" key="3">
    <source>
        <dbReference type="EMBL" id="KGE73888.1"/>
    </source>
</evidence>
<protein>
    <recommendedName>
        <fullName evidence="2">HTH luxR-type domain-containing protein</fullName>
    </recommendedName>
</protein>
<feature type="transmembrane region" description="Helical" evidence="1">
    <location>
        <begin position="83"/>
        <end position="100"/>
    </location>
</feature>
<sequence length="256" mass="29440">MEKRINILFIGFGLIVTLTNNLFLIGKHGISLALFTDPLFLFPVIGTLYFSLLQLTRGIIVKISHIVFLFIISAVGITDDPNSVYGLGFMLMCIYLLYKYGYLHSHFVAKSIGLMAVVYALILTSILGKTHVSIGLNVMAFVLFFFVAFFLGEWQWIQTLRQRDKDYKQRIQAMSGEPIDLEALKFTKREIDVGRYLIHFQETDKEIAWRMQVSPDTVRNHLKSMRRKAGVGTKQQLIEKIRWYYGHEDSPDSTIS</sequence>
<dbReference type="InterPro" id="IPR036388">
    <property type="entry name" value="WH-like_DNA-bd_sf"/>
</dbReference>
<dbReference type="RefSeq" id="WP_037544947.1">
    <property type="nucleotide sequence ID" value="NZ_JNUP01000003.1"/>
</dbReference>
<dbReference type="OrthoDB" id="9814495at2"/>
<keyword evidence="1" id="KW-1133">Transmembrane helix</keyword>
<feature type="transmembrane region" description="Helical" evidence="1">
    <location>
        <begin position="134"/>
        <end position="152"/>
    </location>
</feature>
<dbReference type="Proteomes" id="UP000029692">
    <property type="component" value="Unassembled WGS sequence"/>
</dbReference>
<accession>A0A098R2K5</accession>
<dbReference type="Pfam" id="PF00196">
    <property type="entry name" value="GerE"/>
    <property type="match status" value="1"/>
</dbReference>
<dbReference type="GO" id="GO:0006355">
    <property type="term" value="P:regulation of DNA-templated transcription"/>
    <property type="evidence" value="ECO:0007669"/>
    <property type="project" value="InterPro"/>
</dbReference>